<keyword evidence="2" id="KW-0472">Membrane</keyword>
<evidence type="ECO:0000313" key="3">
    <source>
        <dbReference type="EMBL" id="UQT58560.1"/>
    </source>
</evidence>
<keyword evidence="2" id="KW-0812">Transmembrane</keyword>
<name>A0ABY4PXG9_9ACTN</name>
<reference evidence="3 4" key="1">
    <citation type="submission" date="2022-05" db="EMBL/GenBank/DDBJ databases">
        <authorList>
            <person name="Zhou X."/>
            <person name="Li K."/>
            <person name="Man Y."/>
        </authorList>
    </citation>
    <scope>NUCLEOTIDE SEQUENCE [LARGE SCALE GENOMIC DNA]</scope>
    <source>
        <strain evidence="3 4">MS405</strain>
    </source>
</reference>
<keyword evidence="4" id="KW-1185">Reference proteome</keyword>
<proteinExistence type="predicted"/>
<dbReference type="RefSeq" id="WP_249589927.1">
    <property type="nucleotide sequence ID" value="NZ_BAAAQL010000028.1"/>
</dbReference>
<feature type="transmembrane region" description="Helical" evidence="2">
    <location>
        <begin position="88"/>
        <end position="110"/>
    </location>
</feature>
<dbReference type="EMBL" id="CP097289">
    <property type="protein sequence ID" value="UQT58560.1"/>
    <property type="molecule type" value="Genomic_DNA"/>
</dbReference>
<protein>
    <submittedName>
        <fullName evidence="3">Uncharacterized protein</fullName>
    </submittedName>
</protein>
<dbReference type="Proteomes" id="UP000829992">
    <property type="component" value="Chromosome"/>
</dbReference>
<evidence type="ECO:0000256" key="1">
    <source>
        <dbReference type="SAM" id="MobiDB-lite"/>
    </source>
</evidence>
<evidence type="ECO:0000256" key="2">
    <source>
        <dbReference type="SAM" id="Phobius"/>
    </source>
</evidence>
<feature type="region of interest" description="Disordered" evidence="1">
    <location>
        <begin position="200"/>
        <end position="223"/>
    </location>
</feature>
<accession>A0ABY4PXG9</accession>
<gene>
    <name evidence="3" type="ORF">M4V62_27720</name>
</gene>
<feature type="transmembrane region" description="Helical" evidence="2">
    <location>
        <begin position="20"/>
        <end position="38"/>
    </location>
</feature>
<organism evidence="3 4">
    <name type="scientific">Streptomyces durmitorensis</name>
    <dbReference type="NCBI Taxonomy" id="319947"/>
    <lineage>
        <taxon>Bacteria</taxon>
        <taxon>Bacillati</taxon>
        <taxon>Actinomycetota</taxon>
        <taxon>Actinomycetes</taxon>
        <taxon>Kitasatosporales</taxon>
        <taxon>Streptomycetaceae</taxon>
        <taxon>Streptomyces</taxon>
    </lineage>
</organism>
<evidence type="ECO:0000313" key="4">
    <source>
        <dbReference type="Proteomes" id="UP000829992"/>
    </source>
</evidence>
<keyword evidence="2" id="KW-1133">Transmembrane helix</keyword>
<sequence>MWYAQNPGRRTRQLLGDGAVLLWTALWTAAAVVAYRLACLLTRPAPEAPAPSSLGAPSRLPLVGDRVDSALRAAADAAGAGDPVTVRAAVIVGAVVVFLVPVGLVLSSWLPRRLRWIRQAAAAQELAASDDGRELLALRALLRPLDEVARTAYELPDATAGSLAEGWRGGDPDILDALAEAELVRLGLHIPERVLLIPGQETGPEHGTGPMEPAGSMGPVTTA</sequence>